<protein>
    <submittedName>
        <fullName evidence="1">Uncharacterized protein</fullName>
    </submittedName>
</protein>
<keyword evidence="2" id="KW-1185">Reference proteome</keyword>
<proteinExistence type="predicted"/>
<dbReference type="Proteomes" id="UP001148737">
    <property type="component" value="Unassembled WGS sequence"/>
</dbReference>
<sequence length="116" mass="12753">MQIATVAVFLAAAVAAAPSPSPNSPQPDQFGVRYTDRHCKKMHSLPNRNFSMMDCIEKDTVGSVLVEDFGICDVFTGHQCKGTRIDGGLIPDDRCIDTSKGNWKKAKSFRCWMGNN</sequence>
<name>A0ACC1QTX8_9HYPO</name>
<accession>A0ACC1QTX8</accession>
<comment type="caution">
    <text evidence="1">The sequence shown here is derived from an EMBL/GenBank/DDBJ whole genome shotgun (WGS) entry which is preliminary data.</text>
</comment>
<evidence type="ECO:0000313" key="2">
    <source>
        <dbReference type="Proteomes" id="UP001148737"/>
    </source>
</evidence>
<evidence type="ECO:0000313" key="1">
    <source>
        <dbReference type="EMBL" id="KAJ3493142.1"/>
    </source>
</evidence>
<gene>
    <name evidence="1" type="ORF">NLG97_g4931</name>
</gene>
<dbReference type="EMBL" id="JANAKD010000519">
    <property type="protein sequence ID" value="KAJ3493142.1"/>
    <property type="molecule type" value="Genomic_DNA"/>
</dbReference>
<organism evidence="1 2">
    <name type="scientific">Lecanicillium saksenae</name>
    <dbReference type="NCBI Taxonomy" id="468837"/>
    <lineage>
        <taxon>Eukaryota</taxon>
        <taxon>Fungi</taxon>
        <taxon>Dikarya</taxon>
        <taxon>Ascomycota</taxon>
        <taxon>Pezizomycotina</taxon>
        <taxon>Sordariomycetes</taxon>
        <taxon>Hypocreomycetidae</taxon>
        <taxon>Hypocreales</taxon>
        <taxon>Cordycipitaceae</taxon>
        <taxon>Lecanicillium</taxon>
    </lineage>
</organism>
<reference evidence="1" key="1">
    <citation type="submission" date="2022-07" db="EMBL/GenBank/DDBJ databases">
        <title>Genome Sequence of Lecanicillium saksenae.</title>
        <authorList>
            <person name="Buettner E."/>
        </authorList>
    </citation>
    <scope>NUCLEOTIDE SEQUENCE</scope>
    <source>
        <strain evidence="1">VT-O1</strain>
    </source>
</reference>